<gene>
    <name evidence="1" type="ORF">AVEN_7012_1</name>
</gene>
<dbReference type="EMBL" id="BGPR01002577">
    <property type="protein sequence ID" value="GBM75772.1"/>
    <property type="molecule type" value="Genomic_DNA"/>
</dbReference>
<organism evidence="1 2">
    <name type="scientific">Araneus ventricosus</name>
    <name type="common">Orbweaver spider</name>
    <name type="synonym">Epeira ventricosa</name>
    <dbReference type="NCBI Taxonomy" id="182803"/>
    <lineage>
        <taxon>Eukaryota</taxon>
        <taxon>Metazoa</taxon>
        <taxon>Ecdysozoa</taxon>
        <taxon>Arthropoda</taxon>
        <taxon>Chelicerata</taxon>
        <taxon>Arachnida</taxon>
        <taxon>Araneae</taxon>
        <taxon>Araneomorphae</taxon>
        <taxon>Entelegynae</taxon>
        <taxon>Araneoidea</taxon>
        <taxon>Araneidae</taxon>
        <taxon>Araneus</taxon>
    </lineage>
</organism>
<evidence type="ECO:0000313" key="1">
    <source>
        <dbReference type="EMBL" id="GBM75772.1"/>
    </source>
</evidence>
<name>A0A4Y2IEH2_ARAVE</name>
<proteinExistence type="predicted"/>
<reference evidence="1 2" key="1">
    <citation type="journal article" date="2019" name="Sci. Rep.">
        <title>Orb-weaving spider Araneus ventricosus genome elucidates the spidroin gene catalogue.</title>
        <authorList>
            <person name="Kono N."/>
            <person name="Nakamura H."/>
            <person name="Ohtoshi R."/>
            <person name="Moran D.A.P."/>
            <person name="Shinohara A."/>
            <person name="Yoshida Y."/>
            <person name="Fujiwara M."/>
            <person name="Mori M."/>
            <person name="Tomita M."/>
            <person name="Arakawa K."/>
        </authorList>
    </citation>
    <scope>NUCLEOTIDE SEQUENCE [LARGE SCALE GENOMIC DNA]</scope>
</reference>
<comment type="caution">
    <text evidence="1">The sequence shown here is derived from an EMBL/GenBank/DDBJ whole genome shotgun (WGS) entry which is preliminary data.</text>
</comment>
<sequence>MPQKVLEIELTVEETTVQQRIPRLLFSNGFRDYSSATDSETTLQQRIPRPLFSKGFRDYHFRTISHRKGVSGNESYERISGVLC</sequence>
<dbReference type="AlphaFoldDB" id="A0A4Y2IEH2"/>
<protein>
    <submittedName>
        <fullName evidence="1">Uncharacterized protein</fullName>
    </submittedName>
</protein>
<dbReference type="Proteomes" id="UP000499080">
    <property type="component" value="Unassembled WGS sequence"/>
</dbReference>
<evidence type="ECO:0000313" key="2">
    <source>
        <dbReference type="Proteomes" id="UP000499080"/>
    </source>
</evidence>
<accession>A0A4Y2IEH2</accession>
<keyword evidence="2" id="KW-1185">Reference proteome</keyword>